<dbReference type="Gene3D" id="1.10.357.10">
    <property type="entry name" value="Tetracycline Repressor, domain 2"/>
    <property type="match status" value="1"/>
</dbReference>
<sequence length="231" mass="24698">MPRETLTRDKVLAAALRLADAHGLAWLSMRKLASELGVEAMSLYNHVASKGDLLDGMASLVFELIELPDPALPWPDRIRALGIGAHNAFSAHPVVVGALASDQANPRSIGALRLIDALLGALLDAGLDERAAAQRYRSLLGLLFGLVLSDSMTAAGDRPERDVPIADWFGRAATADALPSLHRVLPALLDQDCAPDVEQEIEFFITGVRSVARAGRGHRMSTIEVSRPADS</sequence>
<dbReference type="PANTHER" id="PTHR30055:SF151">
    <property type="entry name" value="TRANSCRIPTIONAL REGULATORY PROTEIN"/>
    <property type="match status" value="1"/>
</dbReference>
<keyword evidence="7" id="KW-1185">Reference proteome</keyword>
<dbReference type="Proteomes" id="UP001589627">
    <property type="component" value="Unassembled WGS sequence"/>
</dbReference>
<evidence type="ECO:0000313" key="7">
    <source>
        <dbReference type="Proteomes" id="UP001589627"/>
    </source>
</evidence>
<feature type="domain" description="HTH tetR-type" evidence="5">
    <location>
        <begin position="5"/>
        <end position="65"/>
    </location>
</feature>
<dbReference type="PROSITE" id="PS50977">
    <property type="entry name" value="HTH_TETR_2"/>
    <property type="match status" value="1"/>
</dbReference>
<evidence type="ECO:0000313" key="6">
    <source>
        <dbReference type="EMBL" id="MFB9831458.1"/>
    </source>
</evidence>
<evidence type="ECO:0000259" key="5">
    <source>
        <dbReference type="PROSITE" id="PS50977"/>
    </source>
</evidence>
<gene>
    <name evidence="6" type="ORF">ACFFNX_04565</name>
</gene>
<dbReference type="SUPFAM" id="SSF48498">
    <property type="entry name" value="Tetracyclin repressor-like, C-terminal domain"/>
    <property type="match status" value="1"/>
</dbReference>
<dbReference type="PANTHER" id="PTHR30055">
    <property type="entry name" value="HTH-TYPE TRANSCRIPTIONAL REGULATOR RUTR"/>
    <property type="match status" value="1"/>
</dbReference>
<dbReference type="InterPro" id="IPR001647">
    <property type="entry name" value="HTH_TetR"/>
</dbReference>
<evidence type="ECO:0000256" key="1">
    <source>
        <dbReference type="ARBA" id="ARBA00023015"/>
    </source>
</evidence>
<reference evidence="6 7" key="1">
    <citation type="submission" date="2024-09" db="EMBL/GenBank/DDBJ databases">
        <authorList>
            <person name="Sun Q."/>
            <person name="Mori K."/>
        </authorList>
    </citation>
    <scope>NUCLEOTIDE SEQUENCE [LARGE SCALE GENOMIC DNA]</scope>
    <source>
        <strain evidence="6 7">TBRC 0563</strain>
    </source>
</reference>
<comment type="caution">
    <text evidence="6">The sequence shown here is derived from an EMBL/GenBank/DDBJ whole genome shotgun (WGS) entry which is preliminary data.</text>
</comment>
<dbReference type="InterPro" id="IPR050109">
    <property type="entry name" value="HTH-type_TetR-like_transc_reg"/>
</dbReference>
<dbReference type="Pfam" id="PF00440">
    <property type="entry name" value="TetR_N"/>
    <property type="match status" value="1"/>
</dbReference>
<dbReference type="InterPro" id="IPR036271">
    <property type="entry name" value="Tet_transcr_reg_TetR-rel_C_sf"/>
</dbReference>
<keyword evidence="3" id="KW-0804">Transcription</keyword>
<evidence type="ECO:0000256" key="4">
    <source>
        <dbReference type="PROSITE-ProRule" id="PRU00335"/>
    </source>
</evidence>
<organism evidence="6 7">
    <name type="scientific">Actinoallomurus acaciae</name>
    <dbReference type="NCBI Taxonomy" id="502577"/>
    <lineage>
        <taxon>Bacteria</taxon>
        <taxon>Bacillati</taxon>
        <taxon>Actinomycetota</taxon>
        <taxon>Actinomycetes</taxon>
        <taxon>Streptosporangiales</taxon>
        <taxon>Thermomonosporaceae</taxon>
        <taxon>Actinoallomurus</taxon>
    </lineage>
</organism>
<dbReference type="RefSeq" id="WP_378195586.1">
    <property type="nucleotide sequence ID" value="NZ_JBHLZP010000018.1"/>
</dbReference>
<name>A0ABV5Y8V0_9ACTN</name>
<keyword evidence="1" id="KW-0805">Transcription regulation</keyword>
<dbReference type="InterPro" id="IPR009057">
    <property type="entry name" value="Homeodomain-like_sf"/>
</dbReference>
<accession>A0ABV5Y8V0</accession>
<keyword evidence="2 4" id="KW-0238">DNA-binding</keyword>
<proteinExistence type="predicted"/>
<dbReference type="PRINTS" id="PR00455">
    <property type="entry name" value="HTHTETR"/>
</dbReference>
<protein>
    <submittedName>
        <fullName evidence="6">TetR/AcrR family transcriptional regulator</fullName>
    </submittedName>
</protein>
<evidence type="ECO:0000256" key="3">
    <source>
        <dbReference type="ARBA" id="ARBA00023163"/>
    </source>
</evidence>
<feature type="DNA-binding region" description="H-T-H motif" evidence="4">
    <location>
        <begin position="28"/>
        <end position="47"/>
    </location>
</feature>
<evidence type="ECO:0000256" key="2">
    <source>
        <dbReference type="ARBA" id="ARBA00023125"/>
    </source>
</evidence>
<dbReference type="EMBL" id="JBHLZP010000018">
    <property type="protein sequence ID" value="MFB9831458.1"/>
    <property type="molecule type" value="Genomic_DNA"/>
</dbReference>
<dbReference type="SUPFAM" id="SSF46689">
    <property type="entry name" value="Homeodomain-like"/>
    <property type="match status" value="1"/>
</dbReference>